<organism evidence="3 4">
    <name type="scientific">Aphanomyces stellatus</name>
    <dbReference type="NCBI Taxonomy" id="120398"/>
    <lineage>
        <taxon>Eukaryota</taxon>
        <taxon>Sar</taxon>
        <taxon>Stramenopiles</taxon>
        <taxon>Oomycota</taxon>
        <taxon>Saprolegniomycetes</taxon>
        <taxon>Saprolegniales</taxon>
        <taxon>Verrucalvaceae</taxon>
        <taxon>Aphanomyces</taxon>
    </lineage>
</organism>
<evidence type="ECO:0000313" key="3">
    <source>
        <dbReference type="EMBL" id="VFT97405.1"/>
    </source>
</evidence>
<reference evidence="3 4" key="1">
    <citation type="submission" date="2019-03" db="EMBL/GenBank/DDBJ databases">
        <authorList>
            <person name="Gaulin E."/>
            <person name="Dumas B."/>
        </authorList>
    </citation>
    <scope>NUCLEOTIDE SEQUENCE [LARGE SCALE GENOMIC DNA]</scope>
    <source>
        <strain evidence="3">CBS 568.67</strain>
    </source>
</reference>
<gene>
    <name evidence="3" type="primary">Aste57867_20725</name>
    <name evidence="2" type="ORF">As57867_020657</name>
    <name evidence="3" type="ORF">ASTE57867_20725</name>
</gene>
<dbReference type="EMBL" id="CAADRA010006929">
    <property type="protein sequence ID" value="VFT97405.1"/>
    <property type="molecule type" value="Genomic_DNA"/>
</dbReference>
<proteinExistence type="predicted"/>
<dbReference type="InterPro" id="IPR000477">
    <property type="entry name" value="RT_dom"/>
</dbReference>
<dbReference type="SUPFAM" id="SSF56672">
    <property type="entry name" value="DNA/RNA polymerases"/>
    <property type="match status" value="1"/>
</dbReference>
<sequence>MVAVDMTSNVPAPAIRMTIKEFVVDQCDLSELPQDPADIVQLPEMSFESFIDALRSKEIQGIAMIQCVEDLDLLTASTADPDVTPESKATSSYEQTWKDLQNNPDNDLIKEFEDVFPEEVPAMLLKDKGVRHVIDLVPGTKYCVNRRWPVPRWPCAGEHDSALQPDILREDTNQRLADRARVQQAERGTIPAETPIPRKDVIIPGMAGSTIFSTIDLRDGFYQILMRIKDIPKTAVSAPSGMLWEWLVMPQGLSNAPATFNRMVTEKLRPPVARFYPLVLR</sequence>
<dbReference type="Gene3D" id="3.10.10.10">
    <property type="entry name" value="HIV Type 1 Reverse Transcriptase, subunit A, domain 1"/>
    <property type="match status" value="1"/>
</dbReference>
<accession>A0A485LG98</accession>
<evidence type="ECO:0000259" key="1">
    <source>
        <dbReference type="Pfam" id="PF00078"/>
    </source>
</evidence>
<keyword evidence="4" id="KW-1185">Reference proteome</keyword>
<protein>
    <submittedName>
        <fullName evidence="3">Aste57867_20725 protein</fullName>
    </submittedName>
</protein>
<feature type="domain" description="Reverse transcriptase" evidence="1">
    <location>
        <begin position="206"/>
        <end position="270"/>
    </location>
</feature>
<dbReference type="AlphaFoldDB" id="A0A485LG98"/>
<dbReference type="Proteomes" id="UP000332933">
    <property type="component" value="Unassembled WGS sequence"/>
</dbReference>
<evidence type="ECO:0000313" key="4">
    <source>
        <dbReference type="Proteomes" id="UP000332933"/>
    </source>
</evidence>
<dbReference type="PANTHER" id="PTHR24559:SF444">
    <property type="entry name" value="REVERSE TRANSCRIPTASE DOMAIN-CONTAINING PROTEIN"/>
    <property type="match status" value="1"/>
</dbReference>
<dbReference type="EMBL" id="VJMH01006903">
    <property type="protein sequence ID" value="KAF0687534.1"/>
    <property type="molecule type" value="Genomic_DNA"/>
</dbReference>
<name>A0A485LG98_9STRA</name>
<dbReference type="CDD" id="cd01647">
    <property type="entry name" value="RT_LTR"/>
    <property type="match status" value="1"/>
</dbReference>
<evidence type="ECO:0000313" key="2">
    <source>
        <dbReference type="EMBL" id="KAF0687534.1"/>
    </source>
</evidence>
<reference evidence="2" key="2">
    <citation type="submission" date="2019-06" db="EMBL/GenBank/DDBJ databases">
        <title>Genomics analysis of Aphanomyces spp. identifies a new class of oomycete effector associated with host adaptation.</title>
        <authorList>
            <person name="Gaulin E."/>
        </authorList>
    </citation>
    <scope>NUCLEOTIDE SEQUENCE</scope>
    <source>
        <strain evidence="2">CBS 578.67</strain>
    </source>
</reference>
<dbReference type="Gene3D" id="3.30.70.270">
    <property type="match status" value="1"/>
</dbReference>
<dbReference type="InterPro" id="IPR043128">
    <property type="entry name" value="Rev_trsase/Diguanyl_cyclase"/>
</dbReference>
<dbReference type="PANTHER" id="PTHR24559">
    <property type="entry name" value="TRANSPOSON TY3-I GAG-POL POLYPROTEIN"/>
    <property type="match status" value="1"/>
</dbReference>
<dbReference type="InterPro" id="IPR053134">
    <property type="entry name" value="RNA-dir_DNA_polymerase"/>
</dbReference>
<dbReference type="InterPro" id="IPR043502">
    <property type="entry name" value="DNA/RNA_pol_sf"/>
</dbReference>
<dbReference type="OrthoDB" id="78992at2759"/>
<dbReference type="Pfam" id="PF00078">
    <property type="entry name" value="RVT_1"/>
    <property type="match status" value="1"/>
</dbReference>